<evidence type="ECO:0000313" key="2">
    <source>
        <dbReference type="Proteomes" id="UP000001034"/>
    </source>
</evidence>
<evidence type="ECO:0000313" key="1">
    <source>
        <dbReference type="EMBL" id="BAG41576.1"/>
    </source>
</evidence>
<dbReference type="RefSeq" id="YP_001950006.1">
    <property type="nucleotide sequence ID" value="NC_010811.2"/>
</dbReference>
<dbReference type="Proteomes" id="UP000001034">
    <property type="component" value="Segment"/>
</dbReference>
<proteinExistence type="predicted"/>
<dbReference type="KEGG" id="vg:6369998"/>
<keyword evidence="2" id="KW-1185">Reference proteome</keyword>
<reference evidence="1 2" key="1">
    <citation type="journal article" date="2010" name="Virology">
        <title>A jumbo phage infecting the phytopathogen Ralstonia solanacearum defines a new lineage of the Myoviridae family.</title>
        <authorList>
            <person name="Yamada T."/>
            <person name="Satoh S."/>
            <person name="Ishikawa H."/>
            <person name="Fujiwara A."/>
            <person name="Kawasaki T."/>
            <person name="Fujie M."/>
            <person name="Ogata H."/>
        </authorList>
    </citation>
    <scope>NUCLEOTIDE SEQUENCE [LARGE SCALE GENOMIC DNA]</scope>
</reference>
<dbReference type="EMBL" id="AB366653">
    <property type="protein sequence ID" value="BAG41576.1"/>
    <property type="molecule type" value="Genomic_DNA"/>
</dbReference>
<protein>
    <submittedName>
        <fullName evidence="1">Uncharacterized protein</fullName>
    </submittedName>
</protein>
<accession>B2ZXY9</accession>
<name>B2ZXY9_9CAUD</name>
<sequence>MGTKALGNRGSYFMSGADGIGGVAVPDPSVGWTAVVSEGSDVVHLGASDCAAPNGGVRVGWSFQASAGVQIDISCGPRAKAASNDPNQNQGVVWDTTTVGALSANTIKTITSPFTAIRITFTGAAEVYICSR</sequence>
<organism evidence="1 2">
    <name type="scientific">Ralstonia phage phiRSL1</name>
    <dbReference type="NCBI Taxonomy" id="1980924"/>
    <lineage>
        <taxon>Viruses</taxon>
        <taxon>Duplodnaviria</taxon>
        <taxon>Heunggongvirae</taxon>
        <taxon>Uroviricota</taxon>
        <taxon>Caudoviricetes</taxon>
        <taxon>Mieseafarmvirus</taxon>
        <taxon>Mieseafarmvirus RSL1</taxon>
    </lineage>
</organism>
<dbReference type="GeneID" id="6369998"/>